<dbReference type="OrthoDB" id="9791529at2"/>
<dbReference type="SUPFAM" id="SSF54637">
    <property type="entry name" value="Thioesterase/thiol ester dehydrase-isomerase"/>
    <property type="match status" value="1"/>
</dbReference>
<dbReference type="Proteomes" id="UP000297861">
    <property type="component" value="Unassembled WGS sequence"/>
</dbReference>
<accession>A0A4Y8L7D8</accession>
<evidence type="ECO:0000313" key="3">
    <source>
        <dbReference type="EMBL" id="TFD97422.1"/>
    </source>
</evidence>
<name>A0A4Y8L7D8_9BACT</name>
<dbReference type="Gene3D" id="3.10.129.10">
    <property type="entry name" value="Hotdog Thioesterase"/>
    <property type="match status" value="1"/>
</dbReference>
<dbReference type="InterPro" id="IPR050563">
    <property type="entry name" value="4-hydroxybenzoyl-CoA_TE"/>
</dbReference>
<dbReference type="InterPro" id="IPR029069">
    <property type="entry name" value="HotDog_dom_sf"/>
</dbReference>
<dbReference type="Pfam" id="PF13279">
    <property type="entry name" value="4HBT_2"/>
    <property type="match status" value="1"/>
</dbReference>
<reference evidence="3 4" key="1">
    <citation type="submission" date="2019-03" db="EMBL/GenBank/DDBJ databases">
        <title>San Antonio Military Medical Center submission to MRSN (WRAIR), pending publication.</title>
        <authorList>
            <person name="Blyth D.M."/>
            <person name="Mccarthy S.L."/>
            <person name="Schall S.E."/>
            <person name="Stam J.A."/>
            <person name="Ong A.C."/>
            <person name="Mcgann P.T."/>
        </authorList>
    </citation>
    <scope>NUCLEOTIDE SEQUENCE [LARGE SCALE GENOMIC DNA]</scope>
    <source>
        <strain evidence="3 4">MRSN571793</strain>
    </source>
</reference>
<gene>
    <name evidence="3" type="ORF">E2605_07075</name>
</gene>
<evidence type="ECO:0000313" key="4">
    <source>
        <dbReference type="Proteomes" id="UP000297861"/>
    </source>
</evidence>
<evidence type="ECO:0000256" key="1">
    <source>
        <dbReference type="ARBA" id="ARBA00005953"/>
    </source>
</evidence>
<dbReference type="RefSeq" id="WP_035331590.1">
    <property type="nucleotide sequence ID" value="NZ_JAWZLG010000100.1"/>
</dbReference>
<dbReference type="PANTHER" id="PTHR31793">
    <property type="entry name" value="4-HYDROXYBENZOYL-COA THIOESTERASE FAMILY MEMBER"/>
    <property type="match status" value="1"/>
</dbReference>
<comment type="similarity">
    <text evidence="1">Belongs to the 4-hydroxybenzoyl-CoA thioesterase family.</text>
</comment>
<protein>
    <submittedName>
        <fullName evidence="3">Acyl-CoA thioesterase</fullName>
    </submittedName>
</protein>
<evidence type="ECO:0000256" key="2">
    <source>
        <dbReference type="ARBA" id="ARBA00022801"/>
    </source>
</evidence>
<dbReference type="STRING" id="1121485.GCA_000426485_02348"/>
<dbReference type="AlphaFoldDB" id="A0A4Y8L7D8"/>
<proteinExistence type="inferred from homology"/>
<dbReference type="PANTHER" id="PTHR31793:SF27">
    <property type="entry name" value="NOVEL THIOESTERASE SUPERFAMILY DOMAIN AND SAPOSIN A-TYPE DOMAIN CONTAINING PROTEIN (0610012H03RIK)"/>
    <property type="match status" value="1"/>
</dbReference>
<sequence>METKESIVTEEAFRHSLPIQIRFNDVDAIGHINNNIYFSYFDLGKINYFEDLKASYVSWIDGIIVIAHIEVDFVAPVFYKEEIAVDTKIVKVGTKSVTFLQQVRNTLTNEIKCRCHSVAVTYNPKELIAMKVPQLWKEAIAEYEGCTI</sequence>
<dbReference type="CDD" id="cd00586">
    <property type="entry name" value="4HBT"/>
    <property type="match status" value="1"/>
</dbReference>
<keyword evidence="2" id="KW-0378">Hydrolase</keyword>
<dbReference type="GO" id="GO:0047617">
    <property type="term" value="F:fatty acyl-CoA hydrolase activity"/>
    <property type="evidence" value="ECO:0007669"/>
    <property type="project" value="TreeGrafter"/>
</dbReference>
<keyword evidence="4" id="KW-1185">Reference proteome</keyword>
<comment type="caution">
    <text evidence="3">The sequence shown here is derived from an EMBL/GenBank/DDBJ whole genome shotgun (WGS) entry which is preliminary data.</text>
</comment>
<dbReference type="EMBL" id="SOML01000003">
    <property type="protein sequence ID" value="TFD97422.1"/>
    <property type="molecule type" value="Genomic_DNA"/>
</dbReference>
<organism evidence="3 4">
    <name type="scientific">Dysgonomonas capnocytophagoides</name>
    <dbReference type="NCBI Taxonomy" id="45254"/>
    <lineage>
        <taxon>Bacteria</taxon>
        <taxon>Pseudomonadati</taxon>
        <taxon>Bacteroidota</taxon>
        <taxon>Bacteroidia</taxon>
        <taxon>Bacteroidales</taxon>
        <taxon>Dysgonomonadaceae</taxon>
        <taxon>Dysgonomonas</taxon>
    </lineage>
</organism>